<protein>
    <recommendedName>
        <fullName evidence="4">60S ribosomal protein L13</fullName>
    </recommendedName>
</protein>
<evidence type="ECO:0000256" key="2">
    <source>
        <dbReference type="ARBA" id="ARBA00022980"/>
    </source>
</evidence>
<dbReference type="PANTHER" id="PTHR11722">
    <property type="entry name" value="60S RIBOSOMAL PROTEIN L13"/>
    <property type="match status" value="1"/>
</dbReference>
<dbReference type="Pfam" id="PF01294">
    <property type="entry name" value="Ribosomal_L13e"/>
    <property type="match status" value="1"/>
</dbReference>
<dbReference type="EMBL" id="LEKV01004925">
    <property type="protein sequence ID" value="KVH91564.1"/>
    <property type="molecule type" value="Genomic_DNA"/>
</dbReference>
<evidence type="ECO:0000313" key="5">
    <source>
        <dbReference type="EMBL" id="KVH91564.1"/>
    </source>
</evidence>
<dbReference type="InterPro" id="IPR018256">
    <property type="entry name" value="Ribosomal_eL13_CS"/>
</dbReference>
<dbReference type="Gramene" id="KVH91564">
    <property type="protein sequence ID" value="KVH91564"/>
    <property type="gene ID" value="Ccrd_006417"/>
</dbReference>
<comment type="similarity">
    <text evidence="1 4">Belongs to the eukaryotic ribosomal protein eL13 family.</text>
</comment>
<dbReference type="InterPro" id="IPR001380">
    <property type="entry name" value="Ribosomal_eL13"/>
</dbReference>
<evidence type="ECO:0000313" key="6">
    <source>
        <dbReference type="Proteomes" id="UP000243975"/>
    </source>
</evidence>
<keyword evidence="6" id="KW-1185">Reference proteome</keyword>
<evidence type="ECO:0000256" key="4">
    <source>
        <dbReference type="RuleBase" id="RU000572"/>
    </source>
</evidence>
<dbReference type="OMA" id="RYHTEAS"/>
<dbReference type="GO" id="GO:0003735">
    <property type="term" value="F:structural constituent of ribosome"/>
    <property type="evidence" value="ECO:0007669"/>
    <property type="project" value="InterPro"/>
</dbReference>
<dbReference type="PANTHER" id="PTHR11722:SF0">
    <property type="entry name" value="LARGE RIBOSOMAL SUBUNIT PROTEIN EL13"/>
    <property type="match status" value="1"/>
</dbReference>
<name>A0A103XIZ5_CYNCS</name>
<dbReference type="GO" id="GO:0006412">
    <property type="term" value="P:translation"/>
    <property type="evidence" value="ECO:0007669"/>
    <property type="project" value="InterPro"/>
</dbReference>
<dbReference type="Gene3D" id="1.20.5.110">
    <property type="match status" value="1"/>
</dbReference>
<organism evidence="5 6">
    <name type="scientific">Cynara cardunculus var. scolymus</name>
    <name type="common">Globe artichoke</name>
    <name type="synonym">Cynara scolymus</name>
    <dbReference type="NCBI Taxonomy" id="59895"/>
    <lineage>
        <taxon>Eukaryota</taxon>
        <taxon>Viridiplantae</taxon>
        <taxon>Streptophyta</taxon>
        <taxon>Embryophyta</taxon>
        <taxon>Tracheophyta</taxon>
        <taxon>Spermatophyta</taxon>
        <taxon>Magnoliopsida</taxon>
        <taxon>eudicotyledons</taxon>
        <taxon>Gunneridae</taxon>
        <taxon>Pentapetalae</taxon>
        <taxon>asterids</taxon>
        <taxon>campanulids</taxon>
        <taxon>Asterales</taxon>
        <taxon>Asteraceae</taxon>
        <taxon>Carduoideae</taxon>
        <taxon>Cardueae</taxon>
        <taxon>Carduinae</taxon>
        <taxon>Cynara</taxon>
    </lineage>
</organism>
<accession>A0A103XIZ5</accession>
<dbReference type="GO" id="GO:0003723">
    <property type="term" value="F:RNA binding"/>
    <property type="evidence" value="ECO:0007669"/>
    <property type="project" value="TreeGrafter"/>
</dbReference>
<dbReference type="STRING" id="59895.A0A103XIZ5"/>
<dbReference type="AlphaFoldDB" id="A0A103XIZ5"/>
<dbReference type="PROSITE" id="PS01104">
    <property type="entry name" value="RIBOSOMAL_L13E"/>
    <property type="match status" value="1"/>
</dbReference>
<comment type="caution">
    <text evidence="5">The sequence shown here is derived from an EMBL/GenBank/DDBJ whole genome shotgun (WGS) entry which is preliminary data.</text>
</comment>
<proteinExistence type="inferred from homology"/>
<dbReference type="FunFam" id="1.20.5.110:FF:000003">
    <property type="entry name" value="60S ribosomal protein L13"/>
    <property type="match status" value="1"/>
</dbReference>
<reference evidence="5 6" key="1">
    <citation type="journal article" date="2016" name="Sci. Rep.">
        <title>The genome sequence of the outbreeding globe artichoke constructed de novo incorporating a phase-aware low-pass sequencing strategy of F1 progeny.</title>
        <authorList>
            <person name="Scaglione D."/>
            <person name="Reyes-Chin-Wo S."/>
            <person name="Acquadro A."/>
            <person name="Froenicke L."/>
            <person name="Portis E."/>
            <person name="Beitel C."/>
            <person name="Tirone M."/>
            <person name="Mauro R."/>
            <person name="Lo Monaco A."/>
            <person name="Mauromicale G."/>
            <person name="Faccioli P."/>
            <person name="Cattivelli L."/>
            <person name="Rieseberg L."/>
            <person name="Michelmore R."/>
            <person name="Lanteri S."/>
        </authorList>
    </citation>
    <scope>NUCLEOTIDE SEQUENCE [LARGE SCALE GENOMIC DNA]</scope>
    <source>
        <strain evidence="5">2C</strain>
    </source>
</reference>
<dbReference type="GO" id="GO:0022625">
    <property type="term" value="C:cytosolic large ribosomal subunit"/>
    <property type="evidence" value="ECO:0007669"/>
    <property type="project" value="TreeGrafter"/>
</dbReference>
<dbReference type="Proteomes" id="UP000243975">
    <property type="component" value="Unassembled WGS sequence"/>
</dbReference>
<keyword evidence="2 4" id="KW-0689">Ribosomal protein</keyword>
<feature type="non-terminal residue" evidence="5">
    <location>
        <position position="1"/>
    </location>
</feature>
<sequence length="247" mass="28143">LGNTKVDPNSVFPGPVQRPLSAFKSLVLLCCPPLSPSVPRRSQSREVMVKHNNVIPNGHFKKHWQNYVKTWFNQPARKTRRRNARQAKAVKVFPRPAGALRPQVHGQTLKYNMKLREGRGFSLEELKAAGIPKKLAPTIGIAVDHRRRNRSLEGLQANVQRLKTFKAKLVIFPRRPRKTKVNLLIATQVQGPVLPIVREKPSVELVKVTEEMKSFSAYAKLRVERTNKRHLGARLKRAAEAEKEEKK</sequence>
<keyword evidence="3 4" id="KW-0687">Ribonucleoprotein</keyword>
<gene>
    <name evidence="5" type="ORF">Ccrd_006417</name>
</gene>
<dbReference type="HAMAP" id="MF_00499">
    <property type="entry name" value="Ribosomal_eL13"/>
    <property type="match status" value="1"/>
</dbReference>
<evidence type="ECO:0000256" key="3">
    <source>
        <dbReference type="ARBA" id="ARBA00023274"/>
    </source>
</evidence>
<evidence type="ECO:0000256" key="1">
    <source>
        <dbReference type="ARBA" id="ARBA00005640"/>
    </source>
</evidence>